<name>A0A0V0IGD9_SOLCH</name>
<evidence type="ECO:0000313" key="1">
    <source>
        <dbReference type="EMBL" id="JAP31024.1"/>
    </source>
</evidence>
<accession>A0A0V0IGD9</accession>
<organism evidence="1">
    <name type="scientific">Solanum chacoense</name>
    <name type="common">Chaco potato</name>
    <dbReference type="NCBI Taxonomy" id="4108"/>
    <lineage>
        <taxon>Eukaryota</taxon>
        <taxon>Viridiplantae</taxon>
        <taxon>Streptophyta</taxon>
        <taxon>Embryophyta</taxon>
        <taxon>Tracheophyta</taxon>
        <taxon>Spermatophyta</taxon>
        <taxon>Magnoliopsida</taxon>
        <taxon>eudicotyledons</taxon>
        <taxon>Gunneridae</taxon>
        <taxon>Pentapetalae</taxon>
        <taxon>asterids</taxon>
        <taxon>lamiids</taxon>
        <taxon>Solanales</taxon>
        <taxon>Solanaceae</taxon>
        <taxon>Solanoideae</taxon>
        <taxon>Solaneae</taxon>
        <taxon>Solanum</taxon>
    </lineage>
</organism>
<dbReference type="EMBL" id="GEDG01007473">
    <property type="protein sequence ID" value="JAP31024.1"/>
    <property type="molecule type" value="Transcribed_RNA"/>
</dbReference>
<protein>
    <submittedName>
        <fullName evidence="1">Putative ovule protein</fullName>
    </submittedName>
</protein>
<sequence>MGWKLSFQIPKAQKRAVYTMYTSVYTSIYRKNIDIQVWNDDTGAGNSKWAVHVRPTVRYTQKWIEIRPIYIDIPLLYTQVFGSENGLKEAQKRSNRPKFDMLLPFPPLLFYYI</sequence>
<dbReference type="AlphaFoldDB" id="A0A0V0IGD9"/>
<proteinExistence type="predicted"/>
<reference evidence="1" key="1">
    <citation type="submission" date="2015-12" db="EMBL/GenBank/DDBJ databases">
        <title>Gene expression during late stages of embryo sac development: a critical building block for successful pollen-pistil interactions.</title>
        <authorList>
            <person name="Liu Y."/>
            <person name="Joly V."/>
            <person name="Sabar M."/>
            <person name="Matton D.P."/>
        </authorList>
    </citation>
    <scope>NUCLEOTIDE SEQUENCE</scope>
</reference>